<dbReference type="InterPro" id="IPR052087">
    <property type="entry name" value="RRP12"/>
</dbReference>
<dbReference type="Proteomes" id="UP000828390">
    <property type="component" value="Unassembled WGS sequence"/>
</dbReference>
<dbReference type="EMBL" id="JAIWYP010000008">
    <property type="protein sequence ID" value="KAH3787869.1"/>
    <property type="molecule type" value="Genomic_DNA"/>
</dbReference>
<dbReference type="GO" id="GO:0005634">
    <property type="term" value="C:nucleus"/>
    <property type="evidence" value="ECO:0007669"/>
    <property type="project" value="UniProtKB-SubCell"/>
</dbReference>
<accession>A0A9D4EW08</accession>
<sequence>MSSYGDSSCSIVFHSALELSDQQNIVASKTYETLQLQIWSLLPGFCTRPTDLAIVSSSAA</sequence>
<dbReference type="PANTHER" id="PTHR48287">
    <property type="entry name" value="ARM REPEAT SUPERFAMILY PROTEIN"/>
    <property type="match status" value="1"/>
</dbReference>
<evidence type="ECO:0000313" key="3">
    <source>
        <dbReference type="Proteomes" id="UP000828390"/>
    </source>
</evidence>
<evidence type="ECO:0000259" key="1">
    <source>
        <dbReference type="Pfam" id="PF08161"/>
    </source>
</evidence>
<dbReference type="AlphaFoldDB" id="A0A9D4EW08"/>
<dbReference type="Pfam" id="PF08161">
    <property type="entry name" value="RRP12_HEAT"/>
    <property type="match status" value="1"/>
</dbReference>
<gene>
    <name evidence="2" type="ORF">DPMN_166000</name>
</gene>
<keyword evidence="3" id="KW-1185">Reference proteome</keyword>
<organism evidence="2 3">
    <name type="scientific">Dreissena polymorpha</name>
    <name type="common">Zebra mussel</name>
    <name type="synonym">Mytilus polymorpha</name>
    <dbReference type="NCBI Taxonomy" id="45954"/>
    <lineage>
        <taxon>Eukaryota</taxon>
        <taxon>Metazoa</taxon>
        <taxon>Spiralia</taxon>
        <taxon>Lophotrochozoa</taxon>
        <taxon>Mollusca</taxon>
        <taxon>Bivalvia</taxon>
        <taxon>Autobranchia</taxon>
        <taxon>Heteroconchia</taxon>
        <taxon>Euheterodonta</taxon>
        <taxon>Imparidentia</taxon>
        <taxon>Neoheterodontei</taxon>
        <taxon>Myida</taxon>
        <taxon>Dreissenoidea</taxon>
        <taxon>Dreissenidae</taxon>
        <taxon>Dreissena</taxon>
    </lineage>
</organism>
<reference evidence="2" key="2">
    <citation type="submission" date="2020-11" db="EMBL/GenBank/DDBJ databases">
        <authorList>
            <person name="McCartney M.A."/>
            <person name="Auch B."/>
            <person name="Kono T."/>
            <person name="Mallez S."/>
            <person name="Becker A."/>
            <person name="Gohl D.M."/>
            <person name="Silverstein K.A.T."/>
            <person name="Koren S."/>
            <person name="Bechman K.B."/>
            <person name="Herman A."/>
            <person name="Abrahante J.E."/>
            <person name="Garbe J."/>
        </authorList>
    </citation>
    <scope>NUCLEOTIDE SEQUENCE</scope>
    <source>
        <strain evidence="2">Duluth1</strain>
        <tissue evidence="2">Whole animal</tissue>
    </source>
</reference>
<dbReference type="PANTHER" id="PTHR48287:SF1">
    <property type="entry name" value="ARM REPEAT SUPERFAMILY PROTEIN"/>
    <property type="match status" value="1"/>
</dbReference>
<evidence type="ECO:0000313" key="2">
    <source>
        <dbReference type="EMBL" id="KAH3787869.1"/>
    </source>
</evidence>
<comment type="caution">
    <text evidence="2">The sequence shown here is derived from an EMBL/GenBank/DDBJ whole genome shotgun (WGS) entry which is preliminary data.</text>
</comment>
<reference evidence="2" key="1">
    <citation type="journal article" date="2019" name="bioRxiv">
        <title>The Genome of the Zebra Mussel, Dreissena polymorpha: A Resource for Invasive Species Research.</title>
        <authorList>
            <person name="McCartney M.A."/>
            <person name="Auch B."/>
            <person name="Kono T."/>
            <person name="Mallez S."/>
            <person name="Zhang Y."/>
            <person name="Obille A."/>
            <person name="Becker A."/>
            <person name="Abrahante J.E."/>
            <person name="Garbe J."/>
            <person name="Badalamenti J.P."/>
            <person name="Herman A."/>
            <person name="Mangelson H."/>
            <person name="Liachko I."/>
            <person name="Sullivan S."/>
            <person name="Sone E.D."/>
            <person name="Koren S."/>
            <person name="Silverstein K.A.T."/>
            <person name="Beckman K.B."/>
            <person name="Gohl D.M."/>
        </authorList>
    </citation>
    <scope>NUCLEOTIDE SEQUENCE</scope>
    <source>
        <strain evidence="2">Duluth1</strain>
        <tissue evidence="2">Whole animal</tissue>
    </source>
</reference>
<dbReference type="InterPro" id="IPR012978">
    <property type="entry name" value="HEAT_RRP12"/>
</dbReference>
<name>A0A9D4EW08_DREPO</name>
<proteinExistence type="predicted"/>
<protein>
    <recommendedName>
        <fullName evidence="1">RRP12 HEAT domain-containing protein</fullName>
    </recommendedName>
</protein>
<feature type="domain" description="RRP12 HEAT" evidence="1">
    <location>
        <begin position="13"/>
        <end position="53"/>
    </location>
</feature>